<accession>A0A2T9J7N2</accession>
<reference evidence="1 2" key="1">
    <citation type="submission" date="2018-04" db="EMBL/GenBank/DDBJ databases">
        <title>The genome sequence of Caulobacter sp. 736.</title>
        <authorList>
            <person name="Gao J."/>
            <person name="Sun J."/>
        </authorList>
    </citation>
    <scope>NUCLEOTIDE SEQUENCE [LARGE SCALE GENOMIC DNA]</scope>
    <source>
        <strain evidence="1 2">736</strain>
    </source>
</reference>
<comment type="caution">
    <text evidence="1">The sequence shown here is derived from an EMBL/GenBank/DDBJ whole genome shotgun (WGS) entry which is preliminary data.</text>
</comment>
<sequence length="105" mass="11646">MDLTERVERLETLLAEQQDRGLAAEIVAHLFYARLLNVSEMLGDPMDLDLSIARLTEDMAEARDSALTPTAAASWGRVGQRAISLIEQIRDVRRALRPANENGAD</sequence>
<dbReference type="Proteomes" id="UP000244913">
    <property type="component" value="Unassembled WGS sequence"/>
</dbReference>
<proteinExistence type="predicted"/>
<dbReference type="AlphaFoldDB" id="A0A2T9J7N2"/>
<evidence type="ECO:0000313" key="2">
    <source>
        <dbReference type="Proteomes" id="UP000244913"/>
    </source>
</evidence>
<evidence type="ECO:0000313" key="1">
    <source>
        <dbReference type="EMBL" id="PVM77523.1"/>
    </source>
</evidence>
<organism evidence="1 2">
    <name type="scientific">Caulobacter radicis</name>
    <dbReference type="NCBI Taxonomy" id="2172650"/>
    <lineage>
        <taxon>Bacteria</taxon>
        <taxon>Pseudomonadati</taxon>
        <taxon>Pseudomonadota</taxon>
        <taxon>Alphaproteobacteria</taxon>
        <taxon>Caulobacterales</taxon>
        <taxon>Caulobacteraceae</taxon>
        <taxon>Caulobacter</taxon>
    </lineage>
</organism>
<name>A0A2T9J7N2_9CAUL</name>
<dbReference type="RefSeq" id="WP_116568731.1">
    <property type="nucleotide sequence ID" value="NZ_QDKP01000049.1"/>
</dbReference>
<dbReference type="EMBL" id="QDKP01000049">
    <property type="protein sequence ID" value="PVM77523.1"/>
    <property type="molecule type" value="Genomic_DNA"/>
</dbReference>
<protein>
    <submittedName>
        <fullName evidence="1">Uncharacterized protein</fullName>
    </submittedName>
</protein>
<keyword evidence="2" id="KW-1185">Reference proteome</keyword>
<gene>
    <name evidence="1" type="ORF">DDF65_16500</name>
</gene>